<proteinExistence type="predicted"/>
<dbReference type="Gene3D" id="3.10.129.10">
    <property type="entry name" value="Hotdog Thioesterase"/>
    <property type="match status" value="1"/>
</dbReference>
<protein>
    <submittedName>
        <fullName evidence="2">Thioesterase superfamily protein</fullName>
    </submittedName>
</protein>
<dbReference type="AlphaFoldDB" id="A0A1Y5TYJ7"/>
<evidence type="ECO:0000313" key="3">
    <source>
        <dbReference type="Proteomes" id="UP000193200"/>
    </source>
</evidence>
<reference evidence="2 3" key="1">
    <citation type="submission" date="2017-03" db="EMBL/GenBank/DDBJ databases">
        <authorList>
            <person name="Afonso C.L."/>
            <person name="Miller P.J."/>
            <person name="Scott M.A."/>
            <person name="Spackman E."/>
            <person name="Goraichik I."/>
            <person name="Dimitrov K.M."/>
            <person name="Suarez D.L."/>
            <person name="Swayne D.E."/>
        </authorList>
    </citation>
    <scope>NUCLEOTIDE SEQUENCE [LARGE SCALE GENOMIC DNA]</scope>
    <source>
        <strain evidence="2 3">CECT 7691</strain>
    </source>
</reference>
<organism evidence="2 3">
    <name type="scientific">Oceanibacterium hippocampi</name>
    <dbReference type="NCBI Taxonomy" id="745714"/>
    <lineage>
        <taxon>Bacteria</taxon>
        <taxon>Pseudomonadati</taxon>
        <taxon>Pseudomonadota</taxon>
        <taxon>Alphaproteobacteria</taxon>
        <taxon>Sneathiellales</taxon>
        <taxon>Sneathiellaceae</taxon>
        <taxon>Oceanibacterium</taxon>
    </lineage>
</organism>
<dbReference type="GO" id="GO:0016790">
    <property type="term" value="F:thiolester hydrolase activity"/>
    <property type="evidence" value="ECO:0007669"/>
    <property type="project" value="UniProtKB-ARBA"/>
</dbReference>
<sequence length="157" mass="17228">MNEQRPGPNDDAAMIPPGFRPLDLAGGYNRHNGPLYIRDDGEHLALGFRVLDRHTNPANSCHGAMLMFLADLQLPLGARHQAKLEIQFLPTVSLTTDYLAPAPLGSWVEGRTEVMRVTRNLIFTQGVITADGEPVVRTNGIFKRSSRPVPGHGLPIE</sequence>
<dbReference type="EMBL" id="FWFR01000005">
    <property type="protein sequence ID" value="SLN76721.1"/>
    <property type="molecule type" value="Genomic_DNA"/>
</dbReference>
<name>A0A1Y5TYJ7_9PROT</name>
<accession>A0A1Y5TYJ7</accession>
<dbReference type="SUPFAM" id="SSF54637">
    <property type="entry name" value="Thioesterase/thiol ester dehydrase-isomerase"/>
    <property type="match status" value="1"/>
</dbReference>
<gene>
    <name evidence="2" type="ORF">OCH7691_04178</name>
</gene>
<feature type="domain" description="Thioesterase" evidence="1">
    <location>
        <begin position="60"/>
        <end position="133"/>
    </location>
</feature>
<dbReference type="OrthoDB" id="3477511at2"/>
<keyword evidence="3" id="KW-1185">Reference proteome</keyword>
<dbReference type="InterPro" id="IPR006683">
    <property type="entry name" value="Thioestr_dom"/>
</dbReference>
<dbReference type="InParanoid" id="A0A1Y5TYJ7"/>
<dbReference type="CDD" id="cd03443">
    <property type="entry name" value="PaaI_thioesterase"/>
    <property type="match status" value="1"/>
</dbReference>
<dbReference type="RefSeq" id="WP_085885518.1">
    <property type="nucleotide sequence ID" value="NZ_FWFR01000005.1"/>
</dbReference>
<dbReference type="Proteomes" id="UP000193200">
    <property type="component" value="Unassembled WGS sequence"/>
</dbReference>
<dbReference type="Pfam" id="PF03061">
    <property type="entry name" value="4HBT"/>
    <property type="match status" value="1"/>
</dbReference>
<evidence type="ECO:0000313" key="2">
    <source>
        <dbReference type="EMBL" id="SLN76721.1"/>
    </source>
</evidence>
<dbReference type="InterPro" id="IPR029069">
    <property type="entry name" value="HotDog_dom_sf"/>
</dbReference>
<evidence type="ECO:0000259" key="1">
    <source>
        <dbReference type="Pfam" id="PF03061"/>
    </source>
</evidence>